<dbReference type="InterPro" id="IPR013819">
    <property type="entry name" value="LipOase_C"/>
</dbReference>
<keyword evidence="2" id="KW-0223">Dioxygenase</keyword>
<protein>
    <recommendedName>
        <fullName evidence="4">Lipoxygenase domain-containing protein</fullName>
    </recommendedName>
</protein>
<dbReference type="PROSITE" id="PS51393">
    <property type="entry name" value="LIPOXYGENASE_3"/>
    <property type="match status" value="1"/>
</dbReference>
<proteinExistence type="predicted"/>
<evidence type="ECO:0000256" key="1">
    <source>
        <dbReference type="ARBA" id="ARBA00022723"/>
    </source>
</evidence>
<name>A0AAN9JKF4_CLITE</name>
<dbReference type="Proteomes" id="UP001359559">
    <property type="component" value="Unassembled WGS sequence"/>
</dbReference>
<dbReference type="Pfam" id="PF00305">
    <property type="entry name" value="Lipoxygenase"/>
    <property type="match status" value="1"/>
</dbReference>
<feature type="domain" description="Lipoxygenase" evidence="4">
    <location>
        <begin position="1"/>
        <end position="130"/>
    </location>
</feature>
<dbReference type="Gene3D" id="1.20.245.10">
    <property type="entry name" value="Lipoxygenase-1, Domain 5"/>
    <property type="match status" value="1"/>
</dbReference>
<evidence type="ECO:0000313" key="6">
    <source>
        <dbReference type="Proteomes" id="UP001359559"/>
    </source>
</evidence>
<keyword evidence="3" id="KW-0560">Oxidoreductase</keyword>
<organism evidence="5 6">
    <name type="scientific">Clitoria ternatea</name>
    <name type="common">Butterfly pea</name>
    <dbReference type="NCBI Taxonomy" id="43366"/>
    <lineage>
        <taxon>Eukaryota</taxon>
        <taxon>Viridiplantae</taxon>
        <taxon>Streptophyta</taxon>
        <taxon>Embryophyta</taxon>
        <taxon>Tracheophyta</taxon>
        <taxon>Spermatophyta</taxon>
        <taxon>Magnoliopsida</taxon>
        <taxon>eudicotyledons</taxon>
        <taxon>Gunneridae</taxon>
        <taxon>Pentapetalae</taxon>
        <taxon>rosids</taxon>
        <taxon>fabids</taxon>
        <taxon>Fabales</taxon>
        <taxon>Fabaceae</taxon>
        <taxon>Papilionoideae</taxon>
        <taxon>50 kb inversion clade</taxon>
        <taxon>NPAAA clade</taxon>
        <taxon>indigoferoid/millettioid clade</taxon>
        <taxon>Phaseoleae</taxon>
        <taxon>Clitoria</taxon>
    </lineage>
</organism>
<comment type="caution">
    <text evidence="5">The sequence shown here is derived from an EMBL/GenBank/DDBJ whole genome shotgun (WGS) entry which is preliminary data.</text>
</comment>
<evidence type="ECO:0000259" key="4">
    <source>
        <dbReference type="PROSITE" id="PS51393"/>
    </source>
</evidence>
<reference evidence="5 6" key="1">
    <citation type="submission" date="2024-01" db="EMBL/GenBank/DDBJ databases">
        <title>The genomes of 5 underutilized Papilionoideae crops provide insights into root nodulation and disease resistance.</title>
        <authorList>
            <person name="Yuan L."/>
        </authorList>
    </citation>
    <scope>NUCLEOTIDE SEQUENCE [LARGE SCALE GENOMIC DNA]</scope>
    <source>
        <strain evidence="5">LY-2023</strain>
        <tissue evidence="5">Leaf</tissue>
    </source>
</reference>
<dbReference type="PANTHER" id="PTHR11771">
    <property type="entry name" value="LIPOXYGENASE"/>
    <property type="match status" value="1"/>
</dbReference>
<evidence type="ECO:0000256" key="2">
    <source>
        <dbReference type="ARBA" id="ARBA00022964"/>
    </source>
</evidence>
<gene>
    <name evidence="5" type="ORF">RJT34_11701</name>
</gene>
<evidence type="ECO:0000313" key="5">
    <source>
        <dbReference type="EMBL" id="KAK7300850.1"/>
    </source>
</evidence>
<sequence length="130" mass="14957">MSRRFLPVKGPKEYDDMVRNLQKAYLGTITPKYQTIIDRTVIQIFSRHASDEIYLEERDHPNWTSDSKALEAFKKFGSKLAEIEGKIIKGRNSKSSLKNRTRQVEPPYTLLIRSSEKGLAFRGIPNSISI</sequence>
<accession>A0AAN9JKF4</accession>
<dbReference type="AlphaFoldDB" id="A0AAN9JKF4"/>
<dbReference type="GO" id="GO:0016702">
    <property type="term" value="F:oxidoreductase activity, acting on single donors with incorporation of molecular oxygen, incorporation of two atoms of oxygen"/>
    <property type="evidence" value="ECO:0007669"/>
    <property type="project" value="InterPro"/>
</dbReference>
<keyword evidence="1" id="KW-0479">Metal-binding</keyword>
<dbReference type="InterPro" id="IPR036226">
    <property type="entry name" value="LipOase_C_sf"/>
</dbReference>
<dbReference type="InterPro" id="IPR000907">
    <property type="entry name" value="LipOase"/>
</dbReference>
<dbReference type="EMBL" id="JAYKXN010000003">
    <property type="protein sequence ID" value="KAK7300850.1"/>
    <property type="molecule type" value="Genomic_DNA"/>
</dbReference>
<dbReference type="GO" id="GO:0034440">
    <property type="term" value="P:lipid oxidation"/>
    <property type="evidence" value="ECO:0007669"/>
    <property type="project" value="InterPro"/>
</dbReference>
<evidence type="ECO:0000256" key="3">
    <source>
        <dbReference type="ARBA" id="ARBA00023002"/>
    </source>
</evidence>
<keyword evidence="6" id="KW-1185">Reference proteome</keyword>
<dbReference type="GO" id="GO:0046872">
    <property type="term" value="F:metal ion binding"/>
    <property type="evidence" value="ECO:0007669"/>
    <property type="project" value="UniProtKB-KW"/>
</dbReference>
<dbReference type="SUPFAM" id="SSF48484">
    <property type="entry name" value="Lipoxigenase"/>
    <property type="match status" value="1"/>
</dbReference>